<accession>A0A0U4WN92</accession>
<feature type="chain" id="PRO_5006853660" evidence="4">
    <location>
        <begin position="24"/>
        <end position="329"/>
    </location>
</feature>
<dbReference type="GO" id="GO:0055085">
    <property type="term" value="P:transmembrane transport"/>
    <property type="evidence" value="ECO:0007669"/>
    <property type="project" value="InterPro"/>
</dbReference>
<protein>
    <submittedName>
        <fullName evidence="5">C4-dicarboxylate ABC transporter</fullName>
    </submittedName>
</protein>
<dbReference type="NCBIfam" id="NF037995">
    <property type="entry name" value="TRAP_S1"/>
    <property type="match status" value="1"/>
</dbReference>
<dbReference type="EMBL" id="CP013987">
    <property type="protein sequence ID" value="ALZ84195.1"/>
    <property type="molecule type" value="Genomic_DNA"/>
</dbReference>
<dbReference type="Gene3D" id="3.40.190.170">
    <property type="entry name" value="Bacterial extracellular solute-binding protein, family 7"/>
    <property type="match status" value="1"/>
</dbReference>
<evidence type="ECO:0000313" key="6">
    <source>
        <dbReference type="Proteomes" id="UP000064137"/>
    </source>
</evidence>
<evidence type="ECO:0000313" key="5">
    <source>
        <dbReference type="EMBL" id="ALZ84195.1"/>
    </source>
</evidence>
<dbReference type="PIRSF" id="PIRSF006470">
    <property type="entry name" value="DctB"/>
    <property type="match status" value="1"/>
</dbReference>
<name>A0A0U4WN92_9PSED</name>
<evidence type="ECO:0000256" key="1">
    <source>
        <dbReference type="ARBA" id="ARBA00009023"/>
    </source>
</evidence>
<proteinExistence type="inferred from homology"/>
<keyword evidence="3 4" id="KW-0732">Signal</keyword>
<dbReference type="PANTHER" id="PTHR33376:SF7">
    <property type="entry name" value="C4-DICARBOXYLATE-BINDING PROTEIN DCTB"/>
    <property type="match status" value="1"/>
</dbReference>
<dbReference type="Pfam" id="PF03480">
    <property type="entry name" value="DctP"/>
    <property type="match status" value="1"/>
</dbReference>
<comment type="similarity">
    <text evidence="1">Belongs to the bacterial solute-binding protein 7 family.</text>
</comment>
<sequence length="329" mass="36205">MIKTFLATLAGSLLALAAPLAVADPIVIKFAHVVTDDTPKGRGALQFQKLVQERLAGKVKVEVYPSSTLVGDADELEALRSNRVQMLAPSVSKLNALSKALRVYDLPYLFDNLEAVKRFQRRDKSRELLGSLVTHGITGLAYWNNGGRQLSATREIHAPADLKGLTFRVESSEVLAAYYQQLGAEAVQLPFAQVYDALRTGKVQGAENPWSNLLGQKINTVQPYIVEDNHSFLTYMLITNTSFWNALPFEIRSDLEAILDEVTQSVNRDAEGINAKARERVTASGTSKILVPTPAEREAWRAAVMPLIKKYEGEVGSDVLRAAEAANRR</sequence>
<dbReference type="Proteomes" id="UP000064137">
    <property type="component" value="Chromosome"/>
</dbReference>
<dbReference type="InterPro" id="IPR038404">
    <property type="entry name" value="TRAP_DctP_sf"/>
</dbReference>
<reference evidence="5 6" key="1">
    <citation type="submission" date="2016-01" db="EMBL/GenBank/DDBJ databases">
        <title>Annotation of Pseudomonas oryzihabitans USDA-ARS-USMARC-56511.</title>
        <authorList>
            <person name="Harhay G.P."/>
            <person name="Harhay D.M."/>
            <person name="Smith T.P.L."/>
            <person name="Bono J.L."/>
            <person name="Heaton M.P."/>
            <person name="Clawson M.L."/>
            <person name="Chitko-Mckown C.G."/>
            <person name="Capik S.F."/>
            <person name="DeDonder K.D."/>
            <person name="Apley M.D."/>
            <person name="Lubbers B.V."/>
            <person name="White B.J."/>
            <person name="Larson R.L."/>
        </authorList>
    </citation>
    <scope>NUCLEOTIDE SEQUENCE [LARGE SCALE GENOMIC DNA]</scope>
    <source>
        <strain evidence="5 6">USDA-ARS-USMARC-56511</strain>
    </source>
</reference>
<dbReference type="RefSeq" id="WP_059314401.1">
    <property type="nucleotide sequence ID" value="NZ_CP013987.1"/>
</dbReference>
<dbReference type="GO" id="GO:0030288">
    <property type="term" value="C:outer membrane-bounded periplasmic space"/>
    <property type="evidence" value="ECO:0007669"/>
    <property type="project" value="InterPro"/>
</dbReference>
<dbReference type="KEGG" id="por:APT59_08210"/>
<evidence type="ECO:0000256" key="3">
    <source>
        <dbReference type="ARBA" id="ARBA00022729"/>
    </source>
</evidence>
<feature type="signal peptide" evidence="4">
    <location>
        <begin position="1"/>
        <end position="23"/>
    </location>
</feature>
<dbReference type="PANTHER" id="PTHR33376">
    <property type="match status" value="1"/>
</dbReference>
<dbReference type="NCBIfam" id="TIGR00787">
    <property type="entry name" value="dctP"/>
    <property type="match status" value="1"/>
</dbReference>
<dbReference type="InterPro" id="IPR018389">
    <property type="entry name" value="DctP_fam"/>
</dbReference>
<dbReference type="GO" id="GO:0015740">
    <property type="term" value="P:C4-dicarboxylate transport"/>
    <property type="evidence" value="ECO:0007669"/>
    <property type="project" value="TreeGrafter"/>
</dbReference>
<gene>
    <name evidence="5" type="ORF">APT59_08210</name>
</gene>
<evidence type="ECO:0000256" key="2">
    <source>
        <dbReference type="ARBA" id="ARBA00022448"/>
    </source>
</evidence>
<dbReference type="AlphaFoldDB" id="A0A0U4WN92"/>
<evidence type="ECO:0000256" key="4">
    <source>
        <dbReference type="SAM" id="SignalP"/>
    </source>
</evidence>
<organism evidence="5 6">
    <name type="scientific">Pseudomonas oryzihabitans</name>
    <dbReference type="NCBI Taxonomy" id="47885"/>
    <lineage>
        <taxon>Bacteria</taxon>
        <taxon>Pseudomonadati</taxon>
        <taxon>Pseudomonadota</taxon>
        <taxon>Gammaproteobacteria</taxon>
        <taxon>Pseudomonadales</taxon>
        <taxon>Pseudomonadaceae</taxon>
        <taxon>Pseudomonas</taxon>
    </lineage>
</organism>
<dbReference type="OrthoDB" id="9771186at2"/>
<keyword evidence="2" id="KW-0813">Transport</keyword>
<dbReference type="InterPro" id="IPR004682">
    <property type="entry name" value="TRAP_DctP"/>
</dbReference>